<dbReference type="KEGG" id="tva:5466058"/>
<dbReference type="VEuPathDB" id="TrichDB:TVAG_238920"/>
<protein>
    <submittedName>
        <fullName evidence="3">Low temperature viability protein</fullName>
    </submittedName>
</protein>
<evidence type="ECO:0000313" key="4">
    <source>
        <dbReference type="Proteomes" id="UP000001542"/>
    </source>
</evidence>
<feature type="region of interest" description="Disordered" evidence="2">
    <location>
        <begin position="194"/>
        <end position="215"/>
    </location>
</feature>
<evidence type="ECO:0000256" key="2">
    <source>
        <dbReference type="SAM" id="MobiDB-lite"/>
    </source>
</evidence>
<feature type="region of interest" description="Disordered" evidence="2">
    <location>
        <begin position="55"/>
        <end position="75"/>
    </location>
</feature>
<dbReference type="GO" id="GO:0042274">
    <property type="term" value="P:ribosomal small subunit biogenesis"/>
    <property type="evidence" value="ECO:0000318"/>
    <property type="project" value="GO_Central"/>
</dbReference>
<feature type="compositionally biased region" description="Polar residues" evidence="2">
    <location>
        <begin position="339"/>
        <end position="348"/>
    </location>
</feature>
<dbReference type="InterPro" id="IPR007307">
    <property type="entry name" value="Ltv1"/>
</dbReference>
<proteinExistence type="inferred from homology"/>
<dbReference type="PANTHER" id="PTHR21531">
    <property type="entry name" value="LOW-TEMPERATURE VIABILITY PROTEIN LTV1-RELATED"/>
    <property type="match status" value="1"/>
</dbReference>
<dbReference type="GO" id="GO:0030688">
    <property type="term" value="C:preribosome, small subunit precursor"/>
    <property type="evidence" value="ECO:0000318"/>
    <property type="project" value="GO_Central"/>
</dbReference>
<name>A2DGC4_TRIV3</name>
<dbReference type="STRING" id="5722.A2DGC4"/>
<keyword evidence="4" id="KW-1185">Reference proteome</keyword>
<feature type="compositionally biased region" description="Basic residues" evidence="2">
    <location>
        <begin position="403"/>
        <end position="418"/>
    </location>
</feature>
<comment type="similarity">
    <text evidence="1">Belongs to the LTV1 family.</text>
</comment>
<gene>
    <name evidence="3" type="ORF">TVAG_238920</name>
</gene>
<organism evidence="3 4">
    <name type="scientific">Trichomonas vaginalis (strain ATCC PRA-98 / G3)</name>
    <dbReference type="NCBI Taxonomy" id="412133"/>
    <lineage>
        <taxon>Eukaryota</taxon>
        <taxon>Metamonada</taxon>
        <taxon>Parabasalia</taxon>
        <taxon>Trichomonadida</taxon>
        <taxon>Trichomonadidae</taxon>
        <taxon>Trichomonas</taxon>
    </lineage>
</organism>
<feature type="region of interest" description="Disordered" evidence="2">
    <location>
        <begin position="292"/>
        <end position="418"/>
    </location>
</feature>
<dbReference type="RefSeq" id="XP_001581506.1">
    <property type="nucleotide sequence ID" value="XM_001581456.1"/>
</dbReference>
<feature type="compositionally biased region" description="Acidic residues" evidence="2">
    <location>
        <begin position="194"/>
        <end position="206"/>
    </location>
</feature>
<dbReference type="Proteomes" id="UP000001542">
    <property type="component" value="Unassembled WGS sequence"/>
</dbReference>
<reference evidence="3" key="1">
    <citation type="submission" date="2006-10" db="EMBL/GenBank/DDBJ databases">
        <authorList>
            <person name="Amadeo P."/>
            <person name="Zhao Q."/>
            <person name="Wortman J."/>
            <person name="Fraser-Liggett C."/>
            <person name="Carlton J."/>
        </authorList>
    </citation>
    <scope>NUCLEOTIDE SEQUENCE</scope>
    <source>
        <strain evidence="3">G3</strain>
    </source>
</reference>
<dbReference type="GO" id="GO:0005634">
    <property type="term" value="C:nucleus"/>
    <property type="evidence" value="ECO:0000318"/>
    <property type="project" value="GO_Central"/>
</dbReference>
<accession>A2DGC4</accession>
<dbReference type="Pfam" id="PF04180">
    <property type="entry name" value="LTV"/>
    <property type="match status" value="1"/>
</dbReference>
<reference evidence="3" key="2">
    <citation type="journal article" date="2007" name="Science">
        <title>Draft genome sequence of the sexually transmitted pathogen Trichomonas vaginalis.</title>
        <authorList>
            <person name="Carlton J.M."/>
            <person name="Hirt R.P."/>
            <person name="Silva J.C."/>
            <person name="Delcher A.L."/>
            <person name="Schatz M."/>
            <person name="Zhao Q."/>
            <person name="Wortman J.R."/>
            <person name="Bidwell S.L."/>
            <person name="Alsmark U.C.M."/>
            <person name="Besteiro S."/>
            <person name="Sicheritz-Ponten T."/>
            <person name="Noel C.J."/>
            <person name="Dacks J.B."/>
            <person name="Foster P.G."/>
            <person name="Simillion C."/>
            <person name="Van de Peer Y."/>
            <person name="Miranda-Saavedra D."/>
            <person name="Barton G.J."/>
            <person name="Westrop G.D."/>
            <person name="Mueller S."/>
            <person name="Dessi D."/>
            <person name="Fiori P.L."/>
            <person name="Ren Q."/>
            <person name="Paulsen I."/>
            <person name="Zhang H."/>
            <person name="Bastida-Corcuera F.D."/>
            <person name="Simoes-Barbosa A."/>
            <person name="Brown M.T."/>
            <person name="Hayes R.D."/>
            <person name="Mukherjee M."/>
            <person name="Okumura C.Y."/>
            <person name="Schneider R."/>
            <person name="Smith A.J."/>
            <person name="Vanacova S."/>
            <person name="Villalvazo M."/>
            <person name="Haas B.J."/>
            <person name="Pertea M."/>
            <person name="Feldblyum T.V."/>
            <person name="Utterback T.R."/>
            <person name="Shu C.L."/>
            <person name="Osoegawa K."/>
            <person name="de Jong P.J."/>
            <person name="Hrdy I."/>
            <person name="Horvathova L."/>
            <person name="Zubacova Z."/>
            <person name="Dolezal P."/>
            <person name="Malik S.B."/>
            <person name="Logsdon J.M. Jr."/>
            <person name="Henze K."/>
            <person name="Gupta A."/>
            <person name="Wang C.C."/>
            <person name="Dunne R.L."/>
            <person name="Upcroft J.A."/>
            <person name="Upcroft P."/>
            <person name="White O."/>
            <person name="Salzberg S.L."/>
            <person name="Tang P."/>
            <person name="Chiu C.-H."/>
            <person name="Lee Y.-S."/>
            <person name="Embley T.M."/>
            <person name="Coombs G.H."/>
            <person name="Mottram J.C."/>
            <person name="Tachezy J."/>
            <person name="Fraser-Liggett C.M."/>
            <person name="Johnson P.J."/>
        </authorList>
    </citation>
    <scope>NUCLEOTIDE SEQUENCE [LARGE SCALE GENOMIC DNA]</scope>
    <source>
        <strain evidence="3">G3</strain>
    </source>
</reference>
<sequence>MTSKLNKRKVVTFQLVHRSVEDPLNADPNAPEQVLVPIHIGEDVDPELVEQLQKQMTPEARKQQQKKPKTERKGIGARYNKFFGEDLPDDGEDYSQYFKAIDEENDDGVFVAPDGSVHDLRKREVEDVDILVDKLGITNDMFGTKEDPNLPKLVNDTDNPLAAGIDPELLMALDDDDAPPFEDDFVSKLLDAELNEEEDEEDDGETFTDRTADGREIKKTISRVSATASHMSHISHRSHAMDLQEKRVDYFVKTLFEEEEDAFALEEDNLEPAQVDWADIAADMQTFEGQIKLNPVKPSPETCREVTPSTEQAGEEEEEMEEEEERRDLYKLDIRSVAENASTTNNLPAQIRDGNRKKKSNKKKQEEEEEVEAPLPPEFAPKPGETKEEAKARKKAIKEYQRQKRMLKKERKVKFSKATNKVRKSIAANGATRGTRVYNLD</sequence>
<feature type="compositionally biased region" description="Basic and acidic residues" evidence="2">
    <location>
        <begin position="326"/>
        <end position="336"/>
    </location>
</feature>
<dbReference type="InParanoid" id="A2DGC4"/>
<dbReference type="AlphaFoldDB" id="A2DGC4"/>
<dbReference type="OrthoDB" id="5852896at2759"/>
<dbReference type="GO" id="GO:0000056">
    <property type="term" value="P:ribosomal small subunit export from nucleus"/>
    <property type="evidence" value="ECO:0000318"/>
    <property type="project" value="GO_Central"/>
</dbReference>
<feature type="compositionally biased region" description="Basic and acidic residues" evidence="2">
    <location>
        <begin position="384"/>
        <end position="402"/>
    </location>
</feature>
<feature type="compositionally biased region" description="Acidic residues" evidence="2">
    <location>
        <begin position="313"/>
        <end position="325"/>
    </location>
</feature>
<dbReference type="PANTHER" id="PTHR21531:SF0">
    <property type="entry name" value="PROTEIN LTV1 HOMOLOG"/>
    <property type="match status" value="1"/>
</dbReference>
<dbReference type="VEuPathDB" id="TrichDB:TVAGG3_0966870"/>
<evidence type="ECO:0000256" key="1">
    <source>
        <dbReference type="ARBA" id="ARBA00009078"/>
    </source>
</evidence>
<evidence type="ECO:0000313" key="3">
    <source>
        <dbReference type="EMBL" id="EAY20520.1"/>
    </source>
</evidence>
<dbReference type="EMBL" id="DS113197">
    <property type="protein sequence ID" value="EAY20520.1"/>
    <property type="molecule type" value="Genomic_DNA"/>
</dbReference>
<dbReference type="GO" id="GO:0005829">
    <property type="term" value="C:cytosol"/>
    <property type="evidence" value="ECO:0000318"/>
    <property type="project" value="GO_Central"/>
</dbReference>